<comment type="caution">
    <text evidence="2">The sequence shown here is derived from an EMBL/GenBank/DDBJ whole genome shotgun (WGS) entry which is preliminary data.</text>
</comment>
<dbReference type="SUPFAM" id="SSF53335">
    <property type="entry name" value="S-adenosyl-L-methionine-dependent methyltransferases"/>
    <property type="match status" value="1"/>
</dbReference>
<proteinExistence type="predicted"/>
<dbReference type="AlphaFoldDB" id="A0A4V2EW13"/>
<keyword evidence="2" id="KW-0489">Methyltransferase</keyword>
<dbReference type="Gene3D" id="3.40.50.150">
    <property type="entry name" value="Vaccinia Virus protein VP39"/>
    <property type="match status" value="1"/>
</dbReference>
<dbReference type="Proteomes" id="UP000293433">
    <property type="component" value="Unassembled WGS sequence"/>
</dbReference>
<name>A0A4V2EW13_9BURK</name>
<gene>
    <name evidence="2" type="ORF">EV685_1867</name>
</gene>
<evidence type="ECO:0000313" key="2">
    <source>
        <dbReference type="EMBL" id="RZS54390.1"/>
    </source>
</evidence>
<dbReference type="InterPro" id="IPR029063">
    <property type="entry name" value="SAM-dependent_MTases_sf"/>
</dbReference>
<dbReference type="GO" id="GO:0008168">
    <property type="term" value="F:methyltransferase activity"/>
    <property type="evidence" value="ECO:0007669"/>
    <property type="project" value="UniProtKB-KW"/>
</dbReference>
<accession>A0A4V2EW13</accession>
<dbReference type="OrthoDB" id="9792752at2"/>
<dbReference type="RefSeq" id="WP_130481751.1">
    <property type="nucleotide sequence ID" value="NZ_SGWV01000009.1"/>
</dbReference>
<evidence type="ECO:0000259" key="1">
    <source>
        <dbReference type="Pfam" id="PF13649"/>
    </source>
</evidence>
<sequence>MNTDIPPDPQADAVRDEPTAVAERYGRRRAFDARYSLLDRAALAEQQGRLRAWAGLWSAQAAQLSDWRITEVGCGDGGNLLDAIRLGAQPGHLRGLELLPARAERARARLPAAVRIDTGDAVRADIAPASQHAVLQFTVFSSLLDDAFQQRLADTMWRWVRPGGGVLWYDFAVDNPRNPDVRGVPLRRVRELFPQANAQVRRLTLAPPLARAACRIHPMLHGLLNALPPLRTHRLVWLIKPE</sequence>
<feature type="domain" description="Methyltransferase" evidence="1">
    <location>
        <begin position="69"/>
        <end position="164"/>
    </location>
</feature>
<protein>
    <submittedName>
        <fullName evidence="2">Methyltransferase family protein</fullName>
    </submittedName>
</protein>
<organism evidence="2 3">
    <name type="scientific">Sphaerotilus mobilis</name>
    <dbReference type="NCBI Taxonomy" id="47994"/>
    <lineage>
        <taxon>Bacteria</taxon>
        <taxon>Pseudomonadati</taxon>
        <taxon>Pseudomonadota</taxon>
        <taxon>Betaproteobacteria</taxon>
        <taxon>Burkholderiales</taxon>
        <taxon>Sphaerotilaceae</taxon>
        <taxon>Sphaerotilus</taxon>
    </lineage>
</organism>
<dbReference type="InterPro" id="IPR041698">
    <property type="entry name" value="Methyltransf_25"/>
</dbReference>
<dbReference type="EMBL" id="SGWV01000009">
    <property type="protein sequence ID" value="RZS54390.1"/>
    <property type="molecule type" value="Genomic_DNA"/>
</dbReference>
<reference evidence="2 3" key="1">
    <citation type="submission" date="2019-02" db="EMBL/GenBank/DDBJ databases">
        <title>Genomic Encyclopedia of Type Strains, Phase IV (KMG-IV): sequencing the most valuable type-strain genomes for metagenomic binning, comparative biology and taxonomic classification.</title>
        <authorList>
            <person name="Goeker M."/>
        </authorList>
    </citation>
    <scope>NUCLEOTIDE SEQUENCE [LARGE SCALE GENOMIC DNA]</scope>
    <source>
        <strain evidence="2 3">DSM 10617</strain>
    </source>
</reference>
<keyword evidence="2" id="KW-0808">Transferase</keyword>
<dbReference type="GO" id="GO:0032259">
    <property type="term" value="P:methylation"/>
    <property type="evidence" value="ECO:0007669"/>
    <property type="project" value="UniProtKB-KW"/>
</dbReference>
<evidence type="ECO:0000313" key="3">
    <source>
        <dbReference type="Proteomes" id="UP000293433"/>
    </source>
</evidence>
<dbReference type="Pfam" id="PF13649">
    <property type="entry name" value="Methyltransf_25"/>
    <property type="match status" value="1"/>
</dbReference>
<keyword evidence="3" id="KW-1185">Reference proteome</keyword>